<accession>A0ABZ2V8N1</accession>
<dbReference type="EMBL" id="CP150951">
    <property type="protein sequence ID" value="WZC50853.1"/>
    <property type="molecule type" value="Genomic_DNA"/>
</dbReference>
<proteinExistence type="predicted"/>
<sequence length="306" mass="33402">MARFSKEKLWAVLDQAGVPFRESERALVDRFGTRPTGWTTSLEYCELPGGEAIIASLAHPLVCGMRLRALASDPPSRILGYVRVHDDPAENQRLAISELSSHFGAPEETNDSGGLTATWGSGFCSITATVSLPQRMHELQNARHDAIAGSQTECRITIRPDWWPPLDAPRLSALQNWVPDPALPIPKAHPPDFDKITRAFDDLAFTPPMGQGLTADGAAYIWVNELGRGVVVPRDQIIRVFHMKVSAFTERGIAYPGYQNAEIIFLPDPERPKKSRGICVVAGSENDGNVGKVAAQMAAQLDVELG</sequence>
<reference evidence="2" key="1">
    <citation type="submission" date="2024-04" db="EMBL/GenBank/DDBJ databases">
        <title>Phylogenomic analyses of a clade within the roseobacter group suggest taxonomic reassignments of species of the genera Aestuariivita, Citreicella, Loktanella, Nautella, Pelagibaca, Ruegeria, Thalassobius, Thiobacimonas and Tropicibacter, and the proposal o.</title>
        <authorList>
            <person name="Jeon C.O."/>
        </authorList>
    </citation>
    <scope>NUCLEOTIDE SEQUENCE [LARGE SCALE GENOMIC DNA]</scope>
    <source>
        <strain evidence="2">BS5-3</strain>
    </source>
</reference>
<dbReference type="RefSeq" id="WP_341368950.1">
    <property type="nucleotide sequence ID" value="NZ_CP150951.2"/>
</dbReference>
<gene>
    <name evidence="1" type="ORF">AABB29_09705</name>
</gene>
<dbReference type="Proteomes" id="UP001440612">
    <property type="component" value="Chromosome"/>
</dbReference>
<evidence type="ECO:0000313" key="1">
    <source>
        <dbReference type="EMBL" id="WZC50853.1"/>
    </source>
</evidence>
<organism evidence="1 2">
    <name type="scientific">Yoonia phaeophyticola</name>
    <dbReference type="NCBI Taxonomy" id="3137369"/>
    <lineage>
        <taxon>Bacteria</taxon>
        <taxon>Pseudomonadati</taxon>
        <taxon>Pseudomonadota</taxon>
        <taxon>Alphaproteobacteria</taxon>
        <taxon>Rhodobacterales</taxon>
        <taxon>Paracoccaceae</taxon>
        <taxon>Yoonia</taxon>
    </lineage>
</organism>
<evidence type="ECO:0000313" key="2">
    <source>
        <dbReference type="Proteomes" id="UP001440612"/>
    </source>
</evidence>
<protein>
    <submittedName>
        <fullName evidence="1">Uncharacterized protein</fullName>
    </submittedName>
</protein>
<name>A0ABZ2V8N1_9RHOB</name>
<keyword evidence="2" id="KW-1185">Reference proteome</keyword>